<dbReference type="Gene3D" id="1.10.10.750">
    <property type="entry name" value="Ypt/Rab-GAP domain of gyp1p, domain 1"/>
    <property type="match status" value="1"/>
</dbReference>
<dbReference type="EMBL" id="JAGPYM010000004">
    <property type="protein sequence ID" value="KAH6896029.1"/>
    <property type="molecule type" value="Genomic_DNA"/>
</dbReference>
<gene>
    <name evidence="3" type="ORF">B0T10DRAFT_230742</name>
</gene>
<dbReference type="GO" id="GO:0005096">
    <property type="term" value="F:GTPase activator activity"/>
    <property type="evidence" value="ECO:0007669"/>
    <property type="project" value="TreeGrafter"/>
</dbReference>
<dbReference type="OrthoDB" id="289721at2759"/>
<dbReference type="PANTHER" id="PTHR47219">
    <property type="entry name" value="RAB GTPASE-ACTIVATING PROTEIN 1-LIKE"/>
    <property type="match status" value="1"/>
</dbReference>
<dbReference type="Proteomes" id="UP000777438">
    <property type="component" value="Unassembled WGS sequence"/>
</dbReference>
<feature type="compositionally biased region" description="Basic and acidic residues" evidence="1">
    <location>
        <begin position="316"/>
        <end position="325"/>
    </location>
</feature>
<feature type="compositionally biased region" description="Polar residues" evidence="1">
    <location>
        <begin position="98"/>
        <end position="136"/>
    </location>
</feature>
<dbReference type="InterPro" id="IPR050302">
    <property type="entry name" value="Rab_GAP_TBC_domain"/>
</dbReference>
<dbReference type="InterPro" id="IPR053949">
    <property type="entry name" value="SBE2/SBE22_M"/>
</dbReference>
<dbReference type="FunFam" id="1.10.10.750:FF:000013">
    <property type="entry name" value="Similar to TBC domain protein"/>
    <property type="match status" value="1"/>
</dbReference>
<accession>A0A9P8WDT4</accession>
<feature type="domain" description="Rab-GAP TBC" evidence="2">
    <location>
        <begin position="440"/>
        <end position="647"/>
    </location>
</feature>
<dbReference type="SUPFAM" id="SSF47923">
    <property type="entry name" value="Ypt/Rab-GAP domain of gyp1p"/>
    <property type="match status" value="2"/>
</dbReference>
<dbReference type="InterPro" id="IPR035969">
    <property type="entry name" value="Rab-GAP_TBC_sf"/>
</dbReference>
<dbReference type="GO" id="GO:0031267">
    <property type="term" value="F:small GTPase binding"/>
    <property type="evidence" value="ECO:0007669"/>
    <property type="project" value="TreeGrafter"/>
</dbReference>
<dbReference type="InterPro" id="IPR000195">
    <property type="entry name" value="Rab-GAP-TBC_dom"/>
</dbReference>
<feature type="compositionally biased region" description="Basic and acidic residues" evidence="1">
    <location>
        <begin position="170"/>
        <end position="180"/>
    </location>
</feature>
<evidence type="ECO:0000313" key="3">
    <source>
        <dbReference type="EMBL" id="KAH6896029.1"/>
    </source>
</evidence>
<feature type="compositionally biased region" description="Polar residues" evidence="1">
    <location>
        <begin position="59"/>
        <end position="69"/>
    </location>
</feature>
<evidence type="ECO:0000256" key="1">
    <source>
        <dbReference type="SAM" id="MobiDB-lite"/>
    </source>
</evidence>
<protein>
    <recommendedName>
        <fullName evidence="2">Rab-GAP TBC domain-containing protein</fullName>
    </recommendedName>
</protein>
<dbReference type="PROSITE" id="PS50086">
    <property type="entry name" value="TBC_RABGAP"/>
    <property type="match status" value="1"/>
</dbReference>
<evidence type="ECO:0000313" key="4">
    <source>
        <dbReference type="Proteomes" id="UP000777438"/>
    </source>
</evidence>
<evidence type="ECO:0000259" key="2">
    <source>
        <dbReference type="PROSITE" id="PS50086"/>
    </source>
</evidence>
<dbReference type="Gene3D" id="1.10.472.80">
    <property type="entry name" value="Ypt/Rab-GAP domain of gyp1p, domain 3"/>
    <property type="match status" value="1"/>
</dbReference>
<comment type="caution">
    <text evidence="3">The sequence shown here is derived from an EMBL/GenBank/DDBJ whole genome shotgun (WGS) entry which is preliminary data.</text>
</comment>
<dbReference type="Pfam" id="PF22874">
    <property type="entry name" value="SBE2_M"/>
    <property type="match status" value="1"/>
</dbReference>
<feature type="region of interest" description="Disordered" evidence="1">
    <location>
        <begin position="287"/>
        <end position="339"/>
    </location>
</feature>
<sequence>MIRAHDLDSVIPSPESPPGMTTSKSSKSSSFTSFSSDDGSVLADVGHFEEIGLDDDNDTVTLKSPSEVSIRSLPAKAPSGRTLAAGRTASKARPPYPSLQTNVYSSNPRSTNLSALTEPLSTTRSKPLTSPSSVSLPFSRRHRSPSPAFSLNPRDPSFPAKPRRGSWQTTRERKSLNDLERECDEDDGDDIPEGLVLENVPISPRPPQERSPSRTNSISPSPDRAPKERVRSVGNGTPPVAQAQGSLRSPSWKADATPRSPLKARAHSWNAALAELNAESKALTEKLEEHAGEVEEQQAKQKNGVRPNTWNATRRRSMDNAYDKKQRVKSTPELPPLRKTNIMIDPLPISKEKEAVLSRTRPSWLPPKDPAEEKRHLKEYQKMMAASAKAEERREASRKAKIEGRDVTADNLMQVWERDVIPRWNDAIRERRTRELWWKGVAPRSRGVVWSRAIGNELGLNEGSFEAALARAKEVEARVRDDKGNADDVRKAKWFQEIRTDAAEGTWKDLRIFEVGGPLHQSLVDVLSAYAMYRSDIGYVPGCNTIAALLLLNLPNAASAFVSLSNVLNRPLPLSFYASDPGAQSSACNLVMQTLALKSAPLHEHLIKSVSAPKLEHYLGDIFTSMFTGHLAIDEAARLWDVYVFEGDGLLVRAAVAFLLSREMTLLGAKTVEEIGMVLSEQNASVPSARPHGRVGAEDRFMISVREAGKA</sequence>
<proteinExistence type="predicted"/>
<dbReference type="Gene3D" id="1.10.8.270">
    <property type="entry name" value="putative rabgap domain of human tbc1 domain family member 14 like domains"/>
    <property type="match status" value="1"/>
</dbReference>
<dbReference type="SMART" id="SM00164">
    <property type="entry name" value="TBC"/>
    <property type="match status" value="1"/>
</dbReference>
<feature type="compositionally biased region" description="Basic and acidic residues" evidence="1">
    <location>
        <begin position="287"/>
        <end position="299"/>
    </location>
</feature>
<feature type="region of interest" description="Disordered" evidence="1">
    <location>
        <begin position="52"/>
        <end position="266"/>
    </location>
</feature>
<feature type="compositionally biased region" description="Low complexity" evidence="1">
    <location>
        <begin position="21"/>
        <end position="36"/>
    </location>
</feature>
<reference evidence="3 4" key="1">
    <citation type="journal article" date="2021" name="Nat. Commun.">
        <title>Genetic determinants of endophytism in the Arabidopsis root mycobiome.</title>
        <authorList>
            <person name="Mesny F."/>
            <person name="Miyauchi S."/>
            <person name="Thiergart T."/>
            <person name="Pickel B."/>
            <person name="Atanasova L."/>
            <person name="Karlsson M."/>
            <person name="Huettel B."/>
            <person name="Barry K.W."/>
            <person name="Haridas S."/>
            <person name="Chen C."/>
            <person name="Bauer D."/>
            <person name="Andreopoulos W."/>
            <person name="Pangilinan J."/>
            <person name="LaButti K."/>
            <person name="Riley R."/>
            <person name="Lipzen A."/>
            <person name="Clum A."/>
            <person name="Drula E."/>
            <person name="Henrissat B."/>
            <person name="Kohler A."/>
            <person name="Grigoriev I.V."/>
            <person name="Martin F.M."/>
            <person name="Hacquard S."/>
        </authorList>
    </citation>
    <scope>NUCLEOTIDE SEQUENCE [LARGE SCALE GENOMIC DNA]</scope>
    <source>
        <strain evidence="3 4">MPI-CAGE-CH-0241</strain>
    </source>
</reference>
<dbReference type="AlphaFoldDB" id="A0A9P8WDT4"/>
<keyword evidence="4" id="KW-1185">Reference proteome</keyword>
<feature type="compositionally biased region" description="Acidic residues" evidence="1">
    <location>
        <begin position="181"/>
        <end position="192"/>
    </location>
</feature>
<dbReference type="FunFam" id="1.10.8.270:FF:000034">
    <property type="entry name" value="TBC (Tre-2/Bub2/Cdc16) domain family"/>
    <property type="match status" value="1"/>
</dbReference>
<organism evidence="3 4">
    <name type="scientific">Thelonectria olida</name>
    <dbReference type="NCBI Taxonomy" id="1576542"/>
    <lineage>
        <taxon>Eukaryota</taxon>
        <taxon>Fungi</taxon>
        <taxon>Dikarya</taxon>
        <taxon>Ascomycota</taxon>
        <taxon>Pezizomycotina</taxon>
        <taxon>Sordariomycetes</taxon>
        <taxon>Hypocreomycetidae</taxon>
        <taxon>Hypocreales</taxon>
        <taxon>Nectriaceae</taxon>
        <taxon>Thelonectria</taxon>
    </lineage>
</organism>
<dbReference type="Pfam" id="PF00566">
    <property type="entry name" value="RabGAP-TBC"/>
    <property type="match status" value="1"/>
</dbReference>
<name>A0A9P8WDT4_9HYPO</name>
<dbReference type="PANTHER" id="PTHR47219:SF15">
    <property type="entry name" value="TBC1 DOMAIN FAMILY MEMBER 12 ISOFORM X1"/>
    <property type="match status" value="1"/>
</dbReference>
<feature type="region of interest" description="Disordered" evidence="1">
    <location>
        <begin position="1"/>
        <end position="37"/>
    </location>
</feature>